<feature type="domain" description="Type I restriction enzyme R protein N-terminal" evidence="1">
    <location>
        <begin position="35"/>
        <end position="144"/>
    </location>
</feature>
<dbReference type="Gene3D" id="3.90.1570.30">
    <property type="match status" value="1"/>
</dbReference>
<dbReference type="EMBL" id="RBXN01000001">
    <property type="protein sequence ID" value="RKT61406.1"/>
    <property type="molecule type" value="Genomic_DNA"/>
</dbReference>
<dbReference type="GeneID" id="92927601"/>
<keyword evidence="3" id="KW-1185">Reference proteome</keyword>
<comment type="caution">
    <text evidence="2">The sequence shown here is derived from an EMBL/GenBank/DDBJ whole genome shotgun (WGS) entry which is preliminary data.</text>
</comment>
<reference evidence="2 3" key="1">
    <citation type="submission" date="2018-10" db="EMBL/GenBank/DDBJ databases">
        <title>Genomic Encyclopedia of Archaeal and Bacterial Type Strains, Phase II (KMG-II): from individual species to whole genera.</title>
        <authorList>
            <person name="Goeker M."/>
        </authorList>
    </citation>
    <scope>NUCLEOTIDE SEQUENCE [LARGE SCALE GENOMIC DNA]</scope>
    <source>
        <strain evidence="2 3">NSB1</strain>
    </source>
</reference>
<dbReference type="InterPro" id="IPR029464">
    <property type="entry name" value="HSDR_N"/>
</dbReference>
<evidence type="ECO:0000313" key="3">
    <source>
        <dbReference type="Proteomes" id="UP000269493"/>
    </source>
</evidence>
<evidence type="ECO:0000259" key="1">
    <source>
        <dbReference type="Pfam" id="PF13588"/>
    </source>
</evidence>
<gene>
    <name evidence="2" type="ORF">BC742_0452</name>
</gene>
<dbReference type="OrthoDB" id="9790377at2"/>
<protein>
    <submittedName>
        <fullName evidence="2">Type I restriction and modification enzyme subunit R-like protein</fullName>
    </submittedName>
</protein>
<dbReference type="AlphaFoldDB" id="A0A495WIQ0"/>
<dbReference type="Pfam" id="PF13588">
    <property type="entry name" value="HSDR_N_2"/>
    <property type="match status" value="1"/>
</dbReference>
<proteinExistence type="predicted"/>
<name>A0A495WIQ0_9BACT</name>
<organism evidence="2 3">
    <name type="scientific">Coprobacter fastidiosus NSB1 = JCM 33896</name>
    <dbReference type="NCBI Taxonomy" id="1349822"/>
    <lineage>
        <taxon>Bacteria</taxon>
        <taxon>Pseudomonadati</taxon>
        <taxon>Bacteroidota</taxon>
        <taxon>Bacteroidia</taxon>
        <taxon>Bacteroidales</taxon>
        <taxon>Barnesiellaceae</taxon>
        <taxon>Coprobacter</taxon>
    </lineage>
</organism>
<sequence length="158" mass="18748">MITLNLPTFEYKLKEDNGRYLIFDILRKRYIALTPEEWVRQHFVNYLITYKGYPGGRIGNEISLDLNGRKRRCDTVIYRQNGTPFVIIEYKAPHIPITQAVFDQIVRYNIALKVEYLIVSNGKMHYCCHVNYKDQSYLFLEDIPDYDSILSHTNEKTE</sequence>
<evidence type="ECO:0000313" key="2">
    <source>
        <dbReference type="EMBL" id="RKT61406.1"/>
    </source>
</evidence>
<dbReference type="RefSeq" id="WP_009317041.1">
    <property type="nucleotide sequence ID" value="NZ_KI440833.1"/>
</dbReference>
<dbReference type="Proteomes" id="UP000269493">
    <property type="component" value="Unassembled WGS sequence"/>
</dbReference>
<accession>A0A495WIQ0</accession>